<dbReference type="AlphaFoldDB" id="A0A2Z4GDL3"/>
<evidence type="ECO:0000256" key="2">
    <source>
        <dbReference type="ARBA" id="ARBA00023315"/>
    </source>
</evidence>
<accession>A0A2Z4GDL3</accession>
<dbReference type="KEGG" id="als:DJ013_12835"/>
<keyword evidence="1 4" id="KW-0808">Transferase</keyword>
<proteinExistence type="predicted"/>
<dbReference type="Proteomes" id="UP000249873">
    <property type="component" value="Chromosome"/>
</dbReference>
<dbReference type="OrthoDB" id="9813917at2"/>
<organism evidence="4 5">
    <name type="scientific">Arcticibacterium luteifluviistationis</name>
    <dbReference type="NCBI Taxonomy" id="1784714"/>
    <lineage>
        <taxon>Bacteria</taxon>
        <taxon>Pseudomonadati</taxon>
        <taxon>Bacteroidota</taxon>
        <taxon>Cytophagia</taxon>
        <taxon>Cytophagales</taxon>
        <taxon>Leadbetterellaceae</taxon>
        <taxon>Arcticibacterium</taxon>
    </lineage>
</organism>
<dbReference type="InterPro" id="IPR016181">
    <property type="entry name" value="Acyl_CoA_acyltransferase"/>
</dbReference>
<sequence length="152" mass="17736">MQIEIQNAEESDLAEILQLQKLAYIQEAEIYNNYEITPLSQILEDLKADFKTNNFIKATFNSKIIGSIKGFEENGSVLVGKLIVHPDFQNKGLGSKLMLHLENRFPKAQRFWLFTAYKSEKNLYLYKKLGYQEYKRESLDPNPIMVHLEKMT</sequence>
<evidence type="ECO:0000259" key="3">
    <source>
        <dbReference type="PROSITE" id="PS51186"/>
    </source>
</evidence>
<dbReference type="CDD" id="cd04301">
    <property type="entry name" value="NAT_SF"/>
    <property type="match status" value="1"/>
</dbReference>
<dbReference type="PANTHER" id="PTHR43800:SF1">
    <property type="entry name" value="PEPTIDYL-LYSINE N-ACETYLTRANSFERASE YJAB"/>
    <property type="match status" value="1"/>
</dbReference>
<evidence type="ECO:0000313" key="4">
    <source>
        <dbReference type="EMBL" id="AWV99003.1"/>
    </source>
</evidence>
<gene>
    <name evidence="4" type="ORF">DJ013_12835</name>
</gene>
<keyword evidence="2" id="KW-0012">Acyltransferase</keyword>
<dbReference type="InterPro" id="IPR000182">
    <property type="entry name" value="GNAT_dom"/>
</dbReference>
<dbReference type="PANTHER" id="PTHR43800">
    <property type="entry name" value="PEPTIDYL-LYSINE N-ACETYLTRANSFERASE YJAB"/>
    <property type="match status" value="1"/>
</dbReference>
<dbReference type="PROSITE" id="PS51186">
    <property type="entry name" value="GNAT"/>
    <property type="match status" value="1"/>
</dbReference>
<dbReference type="GO" id="GO:0016747">
    <property type="term" value="F:acyltransferase activity, transferring groups other than amino-acyl groups"/>
    <property type="evidence" value="ECO:0007669"/>
    <property type="project" value="InterPro"/>
</dbReference>
<name>A0A2Z4GDL3_9BACT</name>
<reference evidence="4 5" key="1">
    <citation type="submission" date="2018-05" db="EMBL/GenBank/DDBJ databases">
        <title>Complete genome sequence of Arcticibacterium luteifluviistationis SM1504T, a cytophagaceae bacterium isolated from Arctic surface seawater.</title>
        <authorList>
            <person name="Li Y."/>
            <person name="Qin Q.-L."/>
        </authorList>
    </citation>
    <scope>NUCLEOTIDE SEQUENCE [LARGE SCALE GENOMIC DNA]</scope>
    <source>
        <strain evidence="4 5">SM1504</strain>
    </source>
</reference>
<dbReference type="Gene3D" id="3.40.630.30">
    <property type="match status" value="1"/>
</dbReference>
<dbReference type="RefSeq" id="WP_111372196.1">
    <property type="nucleotide sequence ID" value="NZ_CP029480.1"/>
</dbReference>
<dbReference type="SUPFAM" id="SSF55729">
    <property type="entry name" value="Acyl-CoA N-acyltransferases (Nat)"/>
    <property type="match status" value="1"/>
</dbReference>
<evidence type="ECO:0000256" key="1">
    <source>
        <dbReference type="ARBA" id="ARBA00022679"/>
    </source>
</evidence>
<evidence type="ECO:0000313" key="5">
    <source>
        <dbReference type="Proteomes" id="UP000249873"/>
    </source>
</evidence>
<dbReference type="EMBL" id="CP029480">
    <property type="protein sequence ID" value="AWV99003.1"/>
    <property type="molecule type" value="Genomic_DNA"/>
</dbReference>
<protein>
    <submittedName>
        <fullName evidence="4">N-acetyltransferase</fullName>
    </submittedName>
</protein>
<feature type="domain" description="N-acetyltransferase" evidence="3">
    <location>
        <begin position="3"/>
        <end position="152"/>
    </location>
</feature>
<keyword evidence="5" id="KW-1185">Reference proteome</keyword>
<dbReference type="Pfam" id="PF13508">
    <property type="entry name" value="Acetyltransf_7"/>
    <property type="match status" value="1"/>
</dbReference>